<protein>
    <submittedName>
        <fullName evidence="13">Porin</fullName>
    </submittedName>
</protein>
<evidence type="ECO:0000256" key="4">
    <source>
        <dbReference type="ARBA" id="ARBA00022452"/>
    </source>
</evidence>
<dbReference type="SUPFAM" id="SSF56935">
    <property type="entry name" value="Porins"/>
    <property type="match status" value="1"/>
</dbReference>
<dbReference type="InterPro" id="IPR033900">
    <property type="entry name" value="Gram_neg_porin_domain"/>
</dbReference>
<dbReference type="CDD" id="cd00342">
    <property type="entry name" value="gram_neg_porins"/>
    <property type="match status" value="1"/>
</dbReference>
<evidence type="ECO:0000313" key="14">
    <source>
        <dbReference type="Proteomes" id="UP000297385"/>
    </source>
</evidence>
<dbReference type="InterPro" id="IPR023614">
    <property type="entry name" value="Porin_dom_sf"/>
</dbReference>
<evidence type="ECO:0000313" key="13">
    <source>
        <dbReference type="EMBL" id="TFE36720.1"/>
    </source>
</evidence>
<keyword evidence="5" id="KW-0812">Transmembrane</keyword>
<feature type="domain" description="Porin" evidence="12">
    <location>
        <begin position="10"/>
        <end position="366"/>
    </location>
</feature>
<proteinExistence type="predicted"/>
<dbReference type="PANTHER" id="PTHR34501">
    <property type="entry name" value="PROTEIN YDDL-RELATED"/>
    <property type="match status" value="1"/>
</dbReference>
<name>A0A4Y8MGY6_9BURK</name>
<dbReference type="Proteomes" id="UP000297385">
    <property type="component" value="Unassembled WGS sequence"/>
</dbReference>
<dbReference type="AlphaFoldDB" id="A0A4Y8MGY6"/>
<dbReference type="RefSeq" id="WP_121311210.1">
    <property type="nucleotide sequence ID" value="NZ_SNVI01000008.1"/>
</dbReference>
<evidence type="ECO:0000256" key="1">
    <source>
        <dbReference type="ARBA" id="ARBA00004571"/>
    </source>
</evidence>
<dbReference type="InterPro" id="IPR050298">
    <property type="entry name" value="Gram-neg_bact_OMP"/>
</dbReference>
<evidence type="ECO:0000256" key="3">
    <source>
        <dbReference type="ARBA" id="ARBA00022448"/>
    </source>
</evidence>
<gene>
    <name evidence="13" type="ORF">E2553_44475</name>
</gene>
<keyword evidence="4" id="KW-1134">Transmembrane beta strand</keyword>
<evidence type="ECO:0000256" key="5">
    <source>
        <dbReference type="ARBA" id="ARBA00022692"/>
    </source>
</evidence>
<keyword evidence="3" id="KW-0813">Transport</keyword>
<dbReference type="GO" id="GO:0006811">
    <property type="term" value="P:monoatomic ion transport"/>
    <property type="evidence" value="ECO:0007669"/>
    <property type="project" value="UniProtKB-KW"/>
</dbReference>
<evidence type="ECO:0000259" key="12">
    <source>
        <dbReference type="Pfam" id="PF13609"/>
    </source>
</evidence>
<keyword evidence="8" id="KW-0626">Porin</keyword>
<dbReference type="GO" id="GO:0046930">
    <property type="term" value="C:pore complex"/>
    <property type="evidence" value="ECO:0007669"/>
    <property type="project" value="UniProtKB-KW"/>
</dbReference>
<keyword evidence="7" id="KW-0406">Ion transport</keyword>
<dbReference type="GO" id="GO:0009279">
    <property type="term" value="C:cell outer membrane"/>
    <property type="evidence" value="ECO:0007669"/>
    <property type="project" value="UniProtKB-SubCell"/>
</dbReference>
<evidence type="ECO:0000256" key="2">
    <source>
        <dbReference type="ARBA" id="ARBA00011233"/>
    </source>
</evidence>
<comment type="caution">
    <text evidence="13">The sequence shown here is derived from an EMBL/GenBank/DDBJ whole genome shotgun (WGS) entry which is preliminary data.</text>
</comment>
<organism evidence="13 14">
    <name type="scientific">Paraburkholderia dipogonis</name>
    <dbReference type="NCBI Taxonomy" id="1211383"/>
    <lineage>
        <taxon>Bacteria</taxon>
        <taxon>Pseudomonadati</taxon>
        <taxon>Pseudomonadota</taxon>
        <taxon>Betaproteobacteria</taxon>
        <taxon>Burkholderiales</taxon>
        <taxon>Burkholderiaceae</taxon>
        <taxon>Paraburkholderia</taxon>
    </lineage>
</organism>
<keyword evidence="9" id="KW-0472">Membrane</keyword>
<sequence>MNKRLAVAGIVVLTAQPTYAQSSVTLYGLIDDGITYVNNVQTAGTAGRKKASQTYLASSILAGSRWGIRAVEDLGGGMRTIVVLESGWDMNTGRFQQGGDYMGRQVYIGLGNSVGTVTLGRQYDLLLDFNALTTSNPWGSGYTAHISDLDNLSGTYRVNNAIKFKTQAYHGVVFGFMYSLGGIAGDVTRNQQLAVGTTYVNGPFYGAMTYLAARNPNISVYGNTPSAGPATTNNIGATTLTGVQGNPAISGYASAHSKDIFAVGMNYKIGGGTLYANYSNVRFSGLGDTSAGPNPFGYQGTAVFNTAELDYSYYVTPAFMLGGGYVFTKGTGPNGNNAKYHQPQVTFDYFLSKRTDIYGTLIYQKATGRDSTGQQAVASITAITPSTSDRQFAAHVAIRHTF</sequence>
<evidence type="ECO:0000256" key="10">
    <source>
        <dbReference type="ARBA" id="ARBA00023237"/>
    </source>
</evidence>
<dbReference type="Pfam" id="PF13609">
    <property type="entry name" value="Porin_4"/>
    <property type="match status" value="1"/>
</dbReference>
<reference evidence="13 14" key="1">
    <citation type="submission" date="2019-03" db="EMBL/GenBank/DDBJ databases">
        <title>Complete Genome Sequence of Paraburkholderia dipogonis ICMP 19430T, a Nitrogen-fixing Symbiont of the South African Invasive Legume Dipogon lignosus in New Zealand.</title>
        <authorList>
            <person name="De Meyer S.E."/>
        </authorList>
    </citation>
    <scope>NUCLEOTIDE SEQUENCE [LARGE SCALE GENOMIC DNA]</scope>
    <source>
        <strain evidence="13 14">ICMP 19430</strain>
    </source>
</reference>
<feature type="signal peptide" evidence="11">
    <location>
        <begin position="1"/>
        <end position="20"/>
    </location>
</feature>
<comment type="subcellular location">
    <subcellularLocation>
        <location evidence="1">Cell outer membrane</location>
        <topology evidence="1">Multi-pass membrane protein</topology>
    </subcellularLocation>
</comment>
<evidence type="ECO:0000256" key="6">
    <source>
        <dbReference type="ARBA" id="ARBA00022729"/>
    </source>
</evidence>
<feature type="chain" id="PRO_5021330001" evidence="11">
    <location>
        <begin position="21"/>
        <end position="402"/>
    </location>
</feature>
<evidence type="ECO:0000256" key="8">
    <source>
        <dbReference type="ARBA" id="ARBA00023114"/>
    </source>
</evidence>
<evidence type="ECO:0000256" key="7">
    <source>
        <dbReference type="ARBA" id="ARBA00023065"/>
    </source>
</evidence>
<dbReference type="Gene3D" id="2.40.160.10">
    <property type="entry name" value="Porin"/>
    <property type="match status" value="1"/>
</dbReference>
<keyword evidence="10" id="KW-0998">Cell outer membrane</keyword>
<keyword evidence="6 11" id="KW-0732">Signal</keyword>
<evidence type="ECO:0000256" key="9">
    <source>
        <dbReference type="ARBA" id="ARBA00023136"/>
    </source>
</evidence>
<accession>A0A4Y8MGY6</accession>
<dbReference type="EMBL" id="SNVI01000008">
    <property type="protein sequence ID" value="TFE36720.1"/>
    <property type="molecule type" value="Genomic_DNA"/>
</dbReference>
<dbReference type="PANTHER" id="PTHR34501:SF9">
    <property type="entry name" value="MAJOR OUTER MEMBRANE PROTEIN P.IA"/>
    <property type="match status" value="1"/>
</dbReference>
<comment type="subunit">
    <text evidence="2">Homotrimer.</text>
</comment>
<evidence type="ECO:0000256" key="11">
    <source>
        <dbReference type="SAM" id="SignalP"/>
    </source>
</evidence>
<dbReference type="GO" id="GO:0015288">
    <property type="term" value="F:porin activity"/>
    <property type="evidence" value="ECO:0007669"/>
    <property type="project" value="UniProtKB-KW"/>
</dbReference>